<evidence type="ECO:0000313" key="10">
    <source>
        <dbReference type="Proteomes" id="UP001168821"/>
    </source>
</evidence>
<proteinExistence type="inferred from homology"/>
<protein>
    <recommendedName>
        <fullName evidence="8">Gustatory receptor</fullName>
    </recommendedName>
</protein>
<dbReference type="GO" id="GO:0008049">
    <property type="term" value="P:male courtship behavior"/>
    <property type="evidence" value="ECO:0007669"/>
    <property type="project" value="TreeGrafter"/>
</dbReference>
<dbReference type="EMBL" id="JALNTZ010000006">
    <property type="protein sequence ID" value="KAJ3648631.1"/>
    <property type="molecule type" value="Genomic_DNA"/>
</dbReference>
<dbReference type="GO" id="GO:0030424">
    <property type="term" value="C:axon"/>
    <property type="evidence" value="ECO:0007669"/>
    <property type="project" value="TreeGrafter"/>
</dbReference>
<comment type="caution">
    <text evidence="8">Lacks conserved residue(s) required for the propagation of feature annotation.</text>
</comment>
<dbReference type="PANTHER" id="PTHR21143">
    <property type="entry name" value="INVERTEBRATE GUSTATORY RECEPTOR"/>
    <property type="match status" value="1"/>
</dbReference>
<dbReference type="AlphaFoldDB" id="A0AA38I3C7"/>
<organism evidence="9 10">
    <name type="scientific">Zophobas morio</name>
    <dbReference type="NCBI Taxonomy" id="2755281"/>
    <lineage>
        <taxon>Eukaryota</taxon>
        <taxon>Metazoa</taxon>
        <taxon>Ecdysozoa</taxon>
        <taxon>Arthropoda</taxon>
        <taxon>Hexapoda</taxon>
        <taxon>Insecta</taxon>
        <taxon>Pterygota</taxon>
        <taxon>Neoptera</taxon>
        <taxon>Endopterygota</taxon>
        <taxon>Coleoptera</taxon>
        <taxon>Polyphaga</taxon>
        <taxon>Cucujiformia</taxon>
        <taxon>Tenebrionidae</taxon>
        <taxon>Zophobas</taxon>
    </lineage>
</organism>
<keyword evidence="4 8" id="KW-1133">Transmembrane helix</keyword>
<feature type="transmembrane region" description="Helical" evidence="8">
    <location>
        <begin position="354"/>
        <end position="372"/>
    </location>
</feature>
<evidence type="ECO:0000256" key="5">
    <source>
        <dbReference type="ARBA" id="ARBA00023136"/>
    </source>
</evidence>
<name>A0AA38I3C7_9CUCU</name>
<dbReference type="GO" id="GO:0007635">
    <property type="term" value="P:chemosensory behavior"/>
    <property type="evidence" value="ECO:0007669"/>
    <property type="project" value="TreeGrafter"/>
</dbReference>
<evidence type="ECO:0000256" key="8">
    <source>
        <dbReference type="RuleBase" id="RU363108"/>
    </source>
</evidence>
<evidence type="ECO:0000256" key="3">
    <source>
        <dbReference type="ARBA" id="ARBA00022692"/>
    </source>
</evidence>
<dbReference type="InterPro" id="IPR013604">
    <property type="entry name" value="7TM_chemorcpt"/>
</dbReference>
<keyword evidence="3 8" id="KW-0812">Transmembrane</keyword>
<sequence length="374" mass="44852">MCLLDNTPIFLKCAYKLLGIVQFSYDTKRKSAIYNRIFCLPFYFCLLYLCMRFNLNTFRQETVFHFIDIITNSLNIVYIFAHFIFFYIRSDSVRNHLTKVVQIQISPNPIVSRRPQWKRNILLGLFIMNFSFIPFIRVDLGTVLYLYYSFDFISTFEFLFLDDLLDVVLHKLQLINQHFLRQSDSVDFLQIFPLSKTDKIKFLQEEEIIFRIEQMQAFSDFHYDLVNLSQELVKNFDVTLIVSLIVWFETAIETAYYVAYVSLHGSDYYIFVYGVNFIFLVLQLYKFFFLIWIFSKVEQESNKTATFVHEVWNKYAMSEKIDNRVRYLEVVSVKLLNTKLQFTVMGFFNLNREFCHMMIAAVTTYVVILIQFRF</sequence>
<evidence type="ECO:0000256" key="7">
    <source>
        <dbReference type="ARBA" id="ARBA00023224"/>
    </source>
</evidence>
<feature type="transmembrane region" description="Helical" evidence="8">
    <location>
        <begin position="33"/>
        <end position="51"/>
    </location>
</feature>
<comment type="caution">
    <text evidence="9">The sequence shown here is derived from an EMBL/GenBank/DDBJ whole genome shotgun (WGS) entry which is preliminary data.</text>
</comment>
<evidence type="ECO:0000256" key="6">
    <source>
        <dbReference type="ARBA" id="ARBA00023170"/>
    </source>
</evidence>
<reference evidence="9" key="1">
    <citation type="journal article" date="2023" name="G3 (Bethesda)">
        <title>Whole genome assemblies of Zophobas morio and Tenebrio molitor.</title>
        <authorList>
            <person name="Kaur S."/>
            <person name="Stinson S.A."/>
            <person name="diCenzo G.C."/>
        </authorList>
    </citation>
    <scope>NUCLEOTIDE SEQUENCE</scope>
    <source>
        <strain evidence="9">QUZm001</strain>
    </source>
</reference>
<dbReference type="PANTHER" id="PTHR21143:SF133">
    <property type="entry name" value="GUSTATORY AND PHEROMONE RECEPTOR 32A-RELATED"/>
    <property type="match status" value="1"/>
</dbReference>
<gene>
    <name evidence="9" type="ORF">Zmor_020422</name>
</gene>
<evidence type="ECO:0000313" key="9">
    <source>
        <dbReference type="EMBL" id="KAJ3648631.1"/>
    </source>
</evidence>
<comment type="similarity">
    <text evidence="8">Belongs to the insect chemoreceptor superfamily. Gustatory receptor (GR) family.</text>
</comment>
<keyword evidence="7 8" id="KW-0807">Transducer</keyword>
<dbReference type="GO" id="GO:0007165">
    <property type="term" value="P:signal transduction"/>
    <property type="evidence" value="ECO:0007669"/>
    <property type="project" value="UniProtKB-KW"/>
</dbReference>
<dbReference type="GO" id="GO:0043025">
    <property type="term" value="C:neuronal cell body"/>
    <property type="evidence" value="ECO:0007669"/>
    <property type="project" value="TreeGrafter"/>
</dbReference>
<keyword evidence="6 8" id="KW-0675">Receptor</keyword>
<dbReference type="Proteomes" id="UP001168821">
    <property type="component" value="Unassembled WGS sequence"/>
</dbReference>
<feature type="transmembrane region" description="Helical" evidence="8">
    <location>
        <begin position="270"/>
        <end position="294"/>
    </location>
</feature>
<comment type="function">
    <text evidence="8">Gustatory receptor which mediates acceptance or avoidance behavior, depending on its substrates.</text>
</comment>
<evidence type="ECO:0000256" key="1">
    <source>
        <dbReference type="ARBA" id="ARBA00004651"/>
    </source>
</evidence>
<evidence type="ECO:0000256" key="4">
    <source>
        <dbReference type="ARBA" id="ARBA00022989"/>
    </source>
</evidence>
<keyword evidence="2 8" id="KW-1003">Cell membrane</keyword>
<dbReference type="GO" id="GO:0050909">
    <property type="term" value="P:sensory perception of taste"/>
    <property type="evidence" value="ECO:0007669"/>
    <property type="project" value="InterPro"/>
</dbReference>
<feature type="transmembrane region" description="Helical" evidence="8">
    <location>
        <begin position="238"/>
        <end position="258"/>
    </location>
</feature>
<feature type="transmembrane region" description="Helical" evidence="8">
    <location>
        <begin position="63"/>
        <end position="88"/>
    </location>
</feature>
<dbReference type="GO" id="GO:0005886">
    <property type="term" value="C:plasma membrane"/>
    <property type="evidence" value="ECO:0007669"/>
    <property type="project" value="UniProtKB-SubCell"/>
</dbReference>
<evidence type="ECO:0000256" key="2">
    <source>
        <dbReference type="ARBA" id="ARBA00022475"/>
    </source>
</evidence>
<dbReference type="GO" id="GO:0030425">
    <property type="term" value="C:dendrite"/>
    <property type="evidence" value="ECO:0007669"/>
    <property type="project" value="TreeGrafter"/>
</dbReference>
<dbReference type="Pfam" id="PF08395">
    <property type="entry name" value="7tm_7"/>
    <property type="match status" value="1"/>
</dbReference>
<keyword evidence="5 8" id="KW-0472">Membrane</keyword>
<accession>A0AA38I3C7</accession>
<keyword evidence="10" id="KW-1185">Reference proteome</keyword>
<feature type="transmembrane region" description="Helical" evidence="8">
    <location>
        <begin position="121"/>
        <end position="138"/>
    </location>
</feature>
<comment type="subcellular location">
    <subcellularLocation>
        <location evidence="1 8">Cell membrane</location>
        <topology evidence="1 8">Multi-pass membrane protein</topology>
    </subcellularLocation>
</comment>